<evidence type="ECO:0000313" key="3">
    <source>
        <dbReference type="Proteomes" id="UP001182556"/>
    </source>
</evidence>
<keyword evidence="3" id="KW-1185">Reference proteome</keyword>
<dbReference type="Proteomes" id="UP001182556">
    <property type="component" value="Unassembled WGS sequence"/>
</dbReference>
<feature type="compositionally biased region" description="Basic and acidic residues" evidence="1">
    <location>
        <begin position="325"/>
        <end position="334"/>
    </location>
</feature>
<evidence type="ECO:0000256" key="1">
    <source>
        <dbReference type="SAM" id="MobiDB-lite"/>
    </source>
</evidence>
<feature type="compositionally biased region" description="Low complexity" evidence="1">
    <location>
        <begin position="40"/>
        <end position="55"/>
    </location>
</feature>
<feature type="compositionally biased region" description="Low complexity" evidence="1">
    <location>
        <begin position="113"/>
        <end position="122"/>
    </location>
</feature>
<feature type="compositionally biased region" description="Polar residues" evidence="1">
    <location>
        <begin position="363"/>
        <end position="383"/>
    </location>
</feature>
<feature type="compositionally biased region" description="Low complexity" evidence="1">
    <location>
        <begin position="142"/>
        <end position="170"/>
    </location>
</feature>
<sequence>MRSTISRGVHLRVAVQSICGQCPVFHLLPPQSSSSGVTHAYTSRSTRRYASSSNRNPPPGVSVRRGTFSGNVFRSENTPSLPPHPGLSLLDDPDTPRRARRKAQERTPDRTPSETARPARAPSRPPPSFMDDPDTPRRSRSRPAFASFAADDAEMSPRARPSPSSRRSSPGGSGTDCHAAPTSSARSPPRNALREPPKVYSRRGETLDVASTQSNVDREEDSLDISKRSARDMPLRFMSVTRGRPPMHTSTSSSKSTESKGRSATSSRGASPLPDSLPKTMSQVLEYLDSEAEKRDAIKLGPRALPLEELLDGIDSDEVGEFGSPEDKDTRDARQSSTFRQLADELSPKVLGVTTAAPHHLGHTQSARNVSRPEQTEPLQKQVKSSDDDATVDKPVGREISPRLDPKTAERVDTPKDVSQDGDPSTNKGPKAQAALPRRTITPASIRSDPSRHLGHGVDFSALPKATRESSDKSSRIGGRASITNT</sequence>
<feature type="compositionally biased region" description="Basic and acidic residues" evidence="1">
    <location>
        <begin position="192"/>
        <end position="206"/>
    </location>
</feature>
<organism evidence="2 3">
    <name type="scientific">Papiliotrema laurentii</name>
    <name type="common">Cryptococcus laurentii</name>
    <dbReference type="NCBI Taxonomy" id="5418"/>
    <lineage>
        <taxon>Eukaryota</taxon>
        <taxon>Fungi</taxon>
        <taxon>Dikarya</taxon>
        <taxon>Basidiomycota</taxon>
        <taxon>Agaricomycotina</taxon>
        <taxon>Tremellomycetes</taxon>
        <taxon>Tremellales</taxon>
        <taxon>Rhynchogastremaceae</taxon>
        <taxon>Papiliotrema</taxon>
    </lineage>
</organism>
<gene>
    <name evidence="2" type="ORF">DB88DRAFT_23683</name>
</gene>
<feature type="region of interest" description="Disordered" evidence="1">
    <location>
        <begin position="27"/>
        <end position="486"/>
    </location>
</feature>
<feature type="compositionally biased region" description="Polar residues" evidence="1">
    <location>
        <begin position="68"/>
        <end position="78"/>
    </location>
</feature>
<feature type="compositionally biased region" description="Basic and acidic residues" evidence="1">
    <location>
        <begin position="224"/>
        <end position="234"/>
    </location>
</feature>
<proteinExistence type="predicted"/>
<feature type="compositionally biased region" description="Basic and acidic residues" evidence="1">
    <location>
        <begin position="384"/>
        <end position="419"/>
    </location>
</feature>
<dbReference type="EMBL" id="JAODAN010000001">
    <property type="protein sequence ID" value="KAK1927297.1"/>
    <property type="molecule type" value="Genomic_DNA"/>
</dbReference>
<feature type="compositionally biased region" description="Basic and acidic residues" evidence="1">
    <location>
        <begin position="94"/>
        <end position="112"/>
    </location>
</feature>
<protein>
    <submittedName>
        <fullName evidence="2">Uncharacterized protein</fullName>
    </submittedName>
</protein>
<comment type="caution">
    <text evidence="2">The sequence shown here is derived from an EMBL/GenBank/DDBJ whole genome shotgun (WGS) entry which is preliminary data.</text>
</comment>
<dbReference type="AlphaFoldDB" id="A0AAD9FWC3"/>
<reference evidence="2" key="1">
    <citation type="submission" date="2023-02" db="EMBL/GenBank/DDBJ databases">
        <title>Identification and recombinant expression of a fungal hydrolase from Papiliotrema laurentii that hydrolyzes apple cutin and clears colloidal polyester polyurethane.</title>
        <authorList>
            <consortium name="DOE Joint Genome Institute"/>
            <person name="Roman V.A."/>
            <person name="Bojanowski C."/>
            <person name="Crable B.R."/>
            <person name="Wagner D.N."/>
            <person name="Hung C.S."/>
            <person name="Nadeau L.J."/>
            <person name="Schratz L."/>
            <person name="Haridas S."/>
            <person name="Pangilinan J."/>
            <person name="Lipzen A."/>
            <person name="Na H."/>
            <person name="Yan M."/>
            <person name="Ng V."/>
            <person name="Grigoriev I.V."/>
            <person name="Spatafora J.W."/>
            <person name="Barlow D."/>
            <person name="Biffinger J."/>
            <person name="Kelley-Loughnane N."/>
            <person name="Varaljay V.A."/>
            <person name="Crookes-Goodson W.J."/>
        </authorList>
    </citation>
    <scope>NUCLEOTIDE SEQUENCE</scope>
    <source>
        <strain evidence="2">5307AH</strain>
    </source>
</reference>
<accession>A0AAD9FWC3</accession>
<evidence type="ECO:0000313" key="2">
    <source>
        <dbReference type="EMBL" id="KAK1927297.1"/>
    </source>
</evidence>
<name>A0AAD9FWC3_PAPLA</name>
<feature type="compositionally biased region" description="Acidic residues" evidence="1">
    <location>
        <begin position="309"/>
        <end position="320"/>
    </location>
</feature>
<feature type="compositionally biased region" description="Basic and acidic residues" evidence="1">
    <location>
        <begin position="466"/>
        <end position="475"/>
    </location>
</feature>